<name>A0ABD5LXC6_9EURY</name>
<evidence type="ECO:0000313" key="3">
    <source>
        <dbReference type="Proteomes" id="UP001567572"/>
    </source>
</evidence>
<feature type="region of interest" description="Disordered" evidence="1">
    <location>
        <begin position="46"/>
        <end position="70"/>
    </location>
</feature>
<proteinExistence type="predicted"/>
<organism evidence="2 3">
    <name type="scientific">Halorubrum miltondacostae</name>
    <dbReference type="NCBI Taxonomy" id="3076378"/>
    <lineage>
        <taxon>Archaea</taxon>
        <taxon>Methanobacteriati</taxon>
        <taxon>Methanobacteriota</taxon>
        <taxon>Stenosarchaea group</taxon>
        <taxon>Halobacteria</taxon>
        <taxon>Halobacteriales</taxon>
        <taxon>Haloferacaceae</taxon>
        <taxon>Halorubrum</taxon>
    </lineage>
</organism>
<reference evidence="2 3" key="1">
    <citation type="submission" date="2024-06" db="EMBL/GenBank/DDBJ databases">
        <title>Halorubrum miltondacostae sp. nov., a potential PHA producer isolated from an inland solar saltern in Rio Maior, Portugal.</title>
        <authorList>
            <person name="Albuquerque L."/>
            <person name="Viver T."/>
            <person name="Barroso C."/>
            <person name="Claudino R."/>
            <person name="Galvan M."/>
            <person name="Simoes G."/>
            <person name="Lobo Da Cunha A."/>
            <person name="Egas C."/>
        </authorList>
    </citation>
    <scope>NUCLEOTIDE SEQUENCE [LARGE SCALE GENOMIC DNA]</scope>
    <source>
        <strain evidence="2 3">RMP-11</strain>
    </source>
</reference>
<dbReference type="EMBL" id="JBEDNY010000001">
    <property type="protein sequence ID" value="MEZ3162664.1"/>
    <property type="molecule type" value="Genomic_DNA"/>
</dbReference>
<dbReference type="Proteomes" id="UP001567572">
    <property type="component" value="Unassembled WGS sequence"/>
</dbReference>
<evidence type="ECO:0000256" key="1">
    <source>
        <dbReference type="SAM" id="MobiDB-lite"/>
    </source>
</evidence>
<feature type="compositionally biased region" description="Acidic residues" evidence="1">
    <location>
        <begin position="52"/>
        <end position="70"/>
    </location>
</feature>
<comment type="caution">
    <text evidence="2">The sequence shown here is derived from an EMBL/GenBank/DDBJ whole genome shotgun (WGS) entry which is preliminary data.</text>
</comment>
<sequence length="70" mass="7400">MTDDPSDTAVERFLDRAESALDSYDQGYADADATLATLRTHVDELAAGVEESAAEDSEDDGSDDENDSAA</sequence>
<dbReference type="AlphaFoldDB" id="A0ABD5LXC6"/>
<keyword evidence="3" id="KW-1185">Reference proteome</keyword>
<protein>
    <submittedName>
        <fullName evidence="2">Uncharacterized protein</fullName>
    </submittedName>
</protein>
<gene>
    <name evidence="2" type="ORF">ABNG04_02015</name>
</gene>
<accession>A0ABD5LXC6</accession>
<evidence type="ECO:0000313" key="2">
    <source>
        <dbReference type="EMBL" id="MEZ3162664.1"/>
    </source>
</evidence>
<dbReference type="RefSeq" id="WP_371159597.1">
    <property type="nucleotide sequence ID" value="NZ_JBEDNX010000012.1"/>
</dbReference>